<protein>
    <submittedName>
        <fullName evidence="2">Uncharacterized protein</fullName>
    </submittedName>
</protein>
<dbReference type="InterPro" id="IPR058320">
    <property type="entry name" value="DUF8007"/>
</dbReference>
<accession>A0A2I8VP57</accession>
<name>A0A2I8VP57_9EURY</name>
<dbReference type="OrthoDB" id="165777at2157"/>
<evidence type="ECO:0000313" key="3">
    <source>
        <dbReference type="Proteomes" id="UP000236584"/>
    </source>
</evidence>
<sequence>MGGKKTEACGRCAMSSVVGLSQDGDGDEESRSRDPFGEARIEVDERQLRAVSPSAWLGGVKQWLDDTATRLTYGDR</sequence>
<feature type="compositionally biased region" description="Basic and acidic residues" evidence="1">
    <location>
        <begin position="29"/>
        <end position="39"/>
    </location>
</feature>
<gene>
    <name evidence="2" type="ORF">C2R22_20320</name>
</gene>
<evidence type="ECO:0000313" key="2">
    <source>
        <dbReference type="EMBL" id="AUV83702.1"/>
    </source>
</evidence>
<feature type="region of interest" description="Disordered" evidence="1">
    <location>
        <begin position="16"/>
        <end position="39"/>
    </location>
</feature>
<dbReference type="GeneID" id="35594490"/>
<dbReference type="RefSeq" id="WP_103427391.1">
    <property type="nucleotide sequence ID" value="NZ_CP026309.1"/>
</dbReference>
<dbReference type="Pfam" id="PF26029">
    <property type="entry name" value="DUF8007"/>
    <property type="match status" value="1"/>
</dbReference>
<dbReference type="EMBL" id="CP026309">
    <property type="protein sequence ID" value="AUV83702.1"/>
    <property type="molecule type" value="Genomic_DNA"/>
</dbReference>
<dbReference type="AlphaFoldDB" id="A0A2I8VP57"/>
<dbReference type="Proteomes" id="UP000236584">
    <property type="component" value="Chromosome"/>
</dbReference>
<evidence type="ECO:0000256" key="1">
    <source>
        <dbReference type="SAM" id="MobiDB-lite"/>
    </source>
</evidence>
<keyword evidence="3" id="KW-1185">Reference proteome</keyword>
<dbReference type="KEGG" id="srub:C2R22_20320"/>
<organism evidence="2 3">
    <name type="scientific">Salinigranum rubrum</name>
    <dbReference type="NCBI Taxonomy" id="755307"/>
    <lineage>
        <taxon>Archaea</taxon>
        <taxon>Methanobacteriati</taxon>
        <taxon>Methanobacteriota</taxon>
        <taxon>Stenosarchaea group</taxon>
        <taxon>Halobacteria</taxon>
        <taxon>Halobacteriales</taxon>
        <taxon>Haloferacaceae</taxon>
        <taxon>Salinigranum</taxon>
    </lineage>
</organism>
<reference evidence="2 3" key="1">
    <citation type="submission" date="2018-01" db="EMBL/GenBank/DDBJ databases">
        <title>Complete genome sequence of Salinigranum rubrum GX10T, an extremely halophilic archaeon isolated from a marine solar saltern.</title>
        <authorList>
            <person name="Han S."/>
        </authorList>
    </citation>
    <scope>NUCLEOTIDE SEQUENCE [LARGE SCALE GENOMIC DNA]</scope>
    <source>
        <strain evidence="2 3">GX10</strain>
    </source>
</reference>
<proteinExistence type="predicted"/>